<keyword evidence="4 6" id="KW-1133">Transmembrane helix</keyword>
<dbReference type="PANTHER" id="PTHR42948:SF1">
    <property type="entry name" value="TRANSPORTER"/>
    <property type="match status" value="1"/>
</dbReference>
<dbReference type="RefSeq" id="WP_092648500.1">
    <property type="nucleotide sequence ID" value="NZ_LT629792.1"/>
</dbReference>
<dbReference type="Pfam" id="PF00209">
    <property type="entry name" value="SNF"/>
    <property type="match status" value="1"/>
</dbReference>
<keyword evidence="2" id="KW-0813">Transport</keyword>
<feature type="transmembrane region" description="Helical" evidence="6">
    <location>
        <begin position="91"/>
        <end position="115"/>
    </location>
</feature>
<accession>A0ABY0V6Y8</accession>
<dbReference type="SUPFAM" id="SSF161070">
    <property type="entry name" value="SNF-like"/>
    <property type="match status" value="1"/>
</dbReference>
<feature type="transmembrane region" description="Helical" evidence="6">
    <location>
        <begin position="362"/>
        <end position="381"/>
    </location>
</feature>
<feature type="transmembrane region" description="Helical" evidence="6">
    <location>
        <begin position="434"/>
        <end position="457"/>
    </location>
</feature>
<feature type="transmembrane region" description="Helical" evidence="6">
    <location>
        <begin position="323"/>
        <end position="341"/>
    </location>
</feature>
<protein>
    <submittedName>
        <fullName evidence="7">Neurotransmitter:Na+ symporter, NSS family</fullName>
    </submittedName>
</protein>
<feature type="transmembrane region" description="Helical" evidence="6">
    <location>
        <begin position="469"/>
        <end position="492"/>
    </location>
</feature>
<proteinExistence type="predicted"/>
<feature type="transmembrane region" description="Helical" evidence="6">
    <location>
        <begin position="184"/>
        <end position="206"/>
    </location>
</feature>
<dbReference type="CDD" id="cd10334">
    <property type="entry name" value="SLC6sbd_u1"/>
    <property type="match status" value="1"/>
</dbReference>
<dbReference type="PROSITE" id="PS50267">
    <property type="entry name" value="NA_NEUROTRAN_SYMP_3"/>
    <property type="match status" value="1"/>
</dbReference>
<feature type="transmembrane region" description="Helical" evidence="6">
    <location>
        <begin position="226"/>
        <end position="251"/>
    </location>
</feature>
<comment type="subcellular location">
    <subcellularLocation>
        <location evidence="1">Membrane</location>
        <topology evidence="1">Multi-pass membrane protein</topology>
    </subcellularLocation>
</comment>
<evidence type="ECO:0000256" key="3">
    <source>
        <dbReference type="ARBA" id="ARBA00022692"/>
    </source>
</evidence>
<reference evidence="7 8" key="1">
    <citation type="submission" date="2016-10" db="EMBL/GenBank/DDBJ databases">
        <authorList>
            <person name="Varghese N."/>
            <person name="Submissions S."/>
        </authorList>
    </citation>
    <scope>NUCLEOTIDE SEQUENCE [LARGE SCALE GENOMIC DNA]</scope>
    <source>
        <strain evidence="7 8">DSM 9169</strain>
    </source>
</reference>
<dbReference type="InterPro" id="IPR037272">
    <property type="entry name" value="SNS_sf"/>
</dbReference>
<evidence type="ECO:0000256" key="2">
    <source>
        <dbReference type="ARBA" id="ARBA00022448"/>
    </source>
</evidence>
<evidence type="ECO:0000256" key="6">
    <source>
        <dbReference type="SAM" id="Phobius"/>
    </source>
</evidence>
<keyword evidence="5 6" id="KW-0472">Membrane</keyword>
<feature type="transmembrane region" description="Helical" evidence="6">
    <location>
        <begin position="393"/>
        <end position="413"/>
    </location>
</feature>
<feature type="transmembrane region" description="Helical" evidence="6">
    <location>
        <begin position="149"/>
        <end position="172"/>
    </location>
</feature>
<evidence type="ECO:0000256" key="1">
    <source>
        <dbReference type="ARBA" id="ARBA00004141"/>
    </source>
</evidence>
<feature type="transmembrane region" description="Helical" evidence="6">
    <location>
        <begin position="263"/>
        <end position="288"/>
    </location>
</feature>
<evidence type="ECO:0000313" key="8">
    <source>
        <dbReference type="Proteomes" id="UP000198976"/>
    </source>
</evidence>
<dbReference type="NCBIfam" id="NF037979">
    <property type="entry name" value="Na_transp"/>
    <property type="match status" value="1"/>
</dbReference>
<keyword evidence="8" id="KW-1185">Reference proteome</keyword>
<evidence type="ECO:0000313" key="7">
    <source>
        <dbReference type="EMBL" id="SDT92204.1"/>
    </source>
</evidence>
<evidence type="ECO:0000256" key="4">
    <source>
        <dbReference type="ARBA" id="ARBA00022989"/>
    </source>
</evidence>
<name>A0ABY0V6Y8_9ACTO</name>
<dbReference type="Proteomes" id="UP000198976">
    <property type="component" value="Chromosome I"/>
</dbReference>
<dbReference type="PANTHER" id="PTHR42948">
    <property type="entry name" value="TRANSPORTER"/>
    <property type="match status" value="1"/>
</dbReference>
<keyword evidence="3 6" id="KW-0812">Transmembrane</keyword>
<dbReference type="InterPro" id="IPR000175">
    <property type="entry name" value="Na/ntran_symport"/>
</dbReference>
<evidence type="ECO:0000256" key="5">
    <source>
        <dbReference type="ARBA" id="ARBA00023136"/>
    </source>
</evidence>
<feature type="transmembrane region" description="Helical" evidence="6">
    <location>
        <begin position="12"/>
        <end position="34"/>
    </location>
</feature>
<feature type="transmembrane region" description="Helical" evidence="6">
    <location>
        <begin position="46"/>
        <end position="70"/>
    </location>
</feature>
<gene>
    <name evidence="7" type="ORF">SAMN04489714_0919</name>
</gene>
<dbReference type="EMBL" id="LT629792">
    <property type="protein sequence ID" value="SDT92204.1"/>
    <property type="molecule type" value="Genomic_DNA"/>
</dbReference>
<sequence>MSSQQTKPRRETWSGQTAFLISAIGSAIGLGNIWRFPGVAYANGGGAFLVPYLVSLVCVGIPILFLDYAIGHKLRGSPPWALRRMTAGGEFLGWFQVGVCFVIFIYYAAVVAWAASYAWHSITLAWGDDSQTFFLETFLQLDGSDSVSWTPVLSVLVPLAVIWLFVLFIVGRGLTKGVELANRIFLPLLVILFVVMVVRALFLPGAMEGLNAFFTPQWDQLTNPHVWLAAFAQIFYSLSVGFGIMATYASYLKPKSNLTGTGLVAGFANSSFELLAGIGVFAALGFMAHAQQVGVNELEGLTGPILSFVTFPQIISMMPGGPIFGVLFFTSLTLAGITSLLSLLQVVSGSIQDKFGVTPRKAAMIMGVPAMVLSLGLFGVRSGLNVLDVIDTFVNNIGVVASAMALCLLSAFAGPRLKGLRLHLNSVSSIRVPAFWDLVVGVVSPIVLGFMLISALIDYVMHGYDGHATSFVGMFGWGMLLAIIVFAVIMTVTKWHHSLDSRAKGLEQ</sequence>
<organism evidence="7 8">
    <name type="scientific">Schaalia radingae</name>
    <dbReference type="NCBI Taxonomy" id="131110"/>
    <lineage>
        <taxon>Bacteria</taxon>
        <taxon>Bacillati</taxon>
        <taxon>Actinomycetota</taxon>
        <taxon>Actinomycetes</taxon>
        <taxon>Actinomycetales</taxon>
        <taxon>Actinomycetaceae</taxon>
        <taxon>Schaalia</taxon>
    </lineage>
</organism>
<dbReference type="PRINTS" id="PR00176">
    <property type="entry name" value="NANEUSMPORT"/>
</dbReference>